<organism evidence="5 6">
    <name type="scientific">Powellomyces hirtus</name>
    <dbReference type="NCBI Taxonomy" id="109895"/>
    <lineage>
        <taxon>Eukaryota</taxon>
        <taxon>Fungi</taxon>
        <taxon>Fungi incertae sedis</taxon>
        <taxon>Chytridiomycota</taxon>
        <taxon>Chytridiomycota incertae sedis</taxon>
        <taxon>Chytridiomycetes</taxon>
        <taxon>Spizellomycetales</taxon>
        <taxon>Powellomycetaceae</taxon>
        <taxon>Powellomyces</taxon>
    </lineage>
</organism>
<keyword evidence="2" id="KW-0175">Coiled coil</keyword>
<keyword evidence="1" id="KW-0694">RNA-binding</keyword>
<evidence type="ECO:0000313" key="6">
    <source>
        <dbReference type="Proteomes" id="UP000318582"/>
    </source>
</evidence>
<protein>
    <recommendedName>
        <fullName evidence="4">RRM domain-containing protein</fullName>
    </recommendedName>
</protein>
<feature type="region of interest" description="Disordered" evidence="3">
    <location>
        <begin position="421"/>
        <end position="482"/>
    </location>
</feature>
<feature type="compositionally biased region" description="Basic and acidic residues" evidence="3">
    <location>
        <begin position="202"/>
        <end position="215"/>
    </location>
</feature>
<dbReference type="CDD" id="cd00590">
    <property type="entry name" value="RRM_SF"/>
    <property type="match status" value="1"/>
</dbReference>
<dbReference type="Proteomes" id="UP000318582">
    <property type="component" value="Unassembled WGS sequence"/>
</dbReference>
<sequence>MSHQPKTTIHVTNITKDKATLKRMFQDMNGFRRISFHQDYCFVCFEDLSYATDAIDEIHSQTDMLAAYAKHGVASTTTPTIAVQPNPILYVSLFSYFTESELTRIFRTYEGFDSCRFFPSHALVRFKDMECSKIALEDLNSTTNLFANYSTKGAKQGSGRSRRGTSGSVPATSPGVPVPNSTNSEAIIATAQAPTPSIASQPEKEPSDSASRREQAGAVTVTGSGHPKKTIHVTNIDNDKASILQLFSKYEGFRRVAFYADYCFVCFADTRTASKAIEELLFKTKMKANFAKADFIPHLIPASAIGHPNYIIRVSDYPSNTSEHDLVRVLQRYEGFSDVHFYHASCLVYYTDQACARRALEGLNANTNFTAIYSKKGINSRSRGSNAPASRFSRATQQTNANSTLSPAITSTQASIAVTTTGSTPLVNPSSQSSPNSSGTPEDESSSSPRGTPSPGPDPPSEANHLDDEQEDEEPGEEETGRSFETVAAQEGSALPASMFIQPDMVNDTALAVAAELLDGIDVNGQSLNPASSDTTVPSFPVSLSDGSNSVPDSDVESSDVLHEHVSHHMHSQSREISQLDQHQGRSTLPSQVHKHLHFATFTQQHFHMTPQPSHQPNPLSREASLSATGGVEPFTSALTNRRHHVNNSSNTVSSAILPYSVAAASNGGQQELPLHLATDPTPTSSPYESLLLEKAGIENQLIAAKSFIDDLFAQYLHLEQENRMLRQSHHHQQLQLPHASFPQAQRHHGYHVPMAPANVADGDVYFSMRNPSHISNHVAPLASTTSSSQPISAGTPSDQTPMSAPPSLSSVNPNKAILVNATLANAATATAPPSGANAVGVRLATVPNAPRIDSHIPSTSLPKPLQLDPTVCVNPSVQQASGSVWPQQEHTPPPQPQPQTAQTQQQQHQQQHQQQQEHQLHHYHMQYPLRHSYNERYNAQHHPAEFADGNGSNEAHALRREIARLREQLHTRNLEYERLDAAHKSCGVLQGLLAMCE</sequence>
<reference evidence="5 6" key="1">
    <citation type="journal article" date="2019" name="Sci. Rep.">
        <title>Comparative genomics of chytrid fungi reveal insights into the obligate biotrophic and pathogenic lifestyle of Synchytrium endobioticum.</title>
        <authorList>
            <person name="van de Vossenberg B.T.L.H."/>
            <person name="Warris S."/>
            <person name="Nguyen H.D.T."/>
            <person name="van Gent-Pelzer M.P.E."/>
            <person name="Joly D.L."/>
            <person name="van de Geest H.C."/>
            <person name="Bonants P.J.M."/>
            <person name="Smith D.S."/>
            <person name="Levesque C.A."/>
            <person name="van der Lee T.A.J."/>
        </authorList>
    </citation>
    <scope>NUCLEOTIDE SEQUENCE [LARGE SCALE GENOMIC DNA]</scope>
    <source>
        <strain evidence="5 6">CBS 809.83</strain>
    </source>
</reference>
<feature type="domain" description="RRM" evidence="4">
    <location>
        <begin position="229"/>
        <end position="293"/>
    </location>
</feature>
<evidence type="ECO:0000259" key="4">
    <source>
        <dbReference type="PROSITE" id="PS50102"/>
    </source>
</evidence>
<evidence type="ECO:0000256" key="3">
    <source>
        <dbReference type="SAM" id="MobiDB-lite"/>
    </source>
</evidence>
<feature type="region of interest" description="Disordered" evidence="3">
    <location>
        <begin position="782"/>
        <end position="810"/>
    </location>
</feature>
<feature type="compositionally biased region" description="Acidic residues" evidence="3">
    <location>
        <begin position="468"/>
        <end position="478"/>
    </location>
</feature>
<feature type="region of interest" description="Disordered" evidence="3">
    <location>
        <begin position="378"/>
        <end position="408"/>
    </location>
</feature>
<keyword evidence="6" id="KW-1185">Reference proteome</keyword>
<feature type="compositionally biased region" description="Low complexity" evidence="3">
    <location>
        <begin position="428"/>
        <end position="451"/>
    </location>
</feature>
<name>A0A507DVM5_9FUNG</name>
<evidence type="ECO:0000256" key="2">
    <source>
        <dbReference type="SAM" id="Coils"/>
    </source>
</evidence>
<feature type="region of interest" description="Disordered" evidence="3">
    <location>
        <begin position="880"/>
        <end position="920"/>
    </location>
</feature>
<dbReference type="SUPFAM" id="SSF54928">
    <property type="entry name" value="RNA-binding domain, RBD"/>
    <property type="match status" value="2"/>
</dbReference>
<feature type="compositionally biased region" description="Polar residues" evidence="3">
    <location>
        <begin position="529"/>
        <end position="538"/>
    </location>
</feature>
<evidence type="ECO:0000313" key="5">
    <source>
        <dbReference type="EMBL" id="TPX55245.1"/>
    </source>
</evidence>
<dbReference type="STRING" id="109895.A0A507DVM5"/>
<evidence type="ECO:0000256" key="1">
    <source>
        <dbReference type="PROSITE-ProRule" id="PRU00176"/>
    </source>
</evidence>
<dbReference type="EMBL" id="QEAQ01000119">
    <property type="protein sequence ID" value="TPX55245.1"/>
    <property type="molecule type" value="Genomic_DNA"/>
</dbReference>
<dbReference type="InterPro" id="IPR000504">
    <property type="entry name" value="RRM_dom"/>
</dbReference>
<dbReference type="AlphaFoldDB" id="A0A507DVM5"/>
<feature type="coiled-coil region" evidence="2">
    <location>
        <begin position="956"/>
        <end position="983"/>
    </location>
</feature>
<feature type="compositionally biased region" description="Polar residues" evidence="3">
    <location>
        <begin position="575"/>
        <end position="591"/>
    </location>
</feature>
<accession>A0A507DVM5</accession>
<dbReference type="Gene3D" id="3.30.70.330">
    <property type="match status" value="3"/>
</dbReference>
<dbReference type="GO" id="GO:0003723">
    <property type="term" value="F:RNA binding"/>
    <property type="evidence" value="ECO:0007669"/>
    <property type="project" value="UniProtKB-UniRule"/>
</dbReference>
<feature type="region of interest" description="Disordered" evidence="3">
    <location>
        <begin position="151"/>
        <end position="226"/>
    </location>
</feature>
<feature type="region of interest" description="Disordered" evidence="3">
    <location>
        <begin position="529"/>
        <end position="591"/>
    </location>
</feature>
<dbReference type="InterPro" id="IPR050907">
    <property type="entry name" value="SRSF"/>
</dbReference>
<dbReference type="PROSITE" id="PS50102">
    <property type="entry name" value="RRM"/>
    <property type="match status" value="1"/>
</dbReference>
<dbReference type="InterPro" id="IPR035979">
    <property type="entry name" value="RBD_domain_sf"/>
</dbReference>
<feature type="compositionally biased region" description="Polar residues" evidence="3">
    <location>
        <begin position="783"/>
        <end position="810"/>
    </location>
</feature>
<feature type="compositionally biased region" description="Low complexity" evidence="3">
    <location>
        <begin position="899"/>
        <end position="918"/>
    </location>
</feature>
<dbReference type="PANTHER" id="PTHR23147">
    <property type="entry name" value="SERINE/ARGININE RICH SPLICING FACTOR"/>
    <property type="match status" value="1"/>
</dbReference>
<gene>
    <name evidence="5" type="ORF">PhCBS80983_g05484</name>
</gene>
<proteinExistence type="predicted"/>
<feature type="region of interest" description="Disordered" evidence="3">
    <location>
        <begin position="607"/>
        <end position="626"/>
    </location>
</feature>
<dbReference type="InterPro" id="IPR012677">
    <property type="entry name" value="Nucleotide-bd_a/b_plait_sf"/>
</dbReference>
<comment type="caution">
    <text evidence="5">The sequence shown here is derived from an EMBL/GenBank/DDBJ whole genome shotgun (WGS) entry which is preliminary data.</text>
</comment>
<dbReference type="SMART" id="SM00360">
    <property type="entry name" value="RRM"/>
    <property type="match status" value="4"/>
</dbReference>